<name>A0ABY5R1V5_9HYPH</name>
<evidence type="ECO:0000313" key="1">
    <source>
        <dbReference type="EMBL" id="UVC17408.1"/>
    </source>
</evidence>
<accession>A0ABY5R1V5</accession>
<sequence>MAKPSAIASHATMTTRLSASLASSESGSAFSALHESSVMIVSAQKENFLQSRQPTSGCNSPMSRHFCPGNTCIDVRAKMAQKRYSQSECCEADFGNADFDIALSDSVQRI</sequence>
<protein>
    <submittedName>
        <fullName evidence="1">Uncharacterized protein</fullName>
    </submittedName>
</protein>
<organism evidence="1 2">
    <name type="scientific">Mesorhizobium onobrychidis</name>
    <dbReference type="NCBI Taxonomy" id="2775404"/>
    <lineage>
        <taxon>Bacteria</taxon>
        <taxon>Pseudomonadati</taxon>
        <taxon>Pseudomonadota</taxon>
        <taxon>Alphaproteobacteria</taxon>
        <taxon>Hyphomicrobiales</taxon>
        <taxon>Phyllobacteriaceae</taxon>
        <taxon>Mesorhizobium</taxon>
    </lineage>
</organism>
<dbReference type="Proteomes" id="UP001058098">
    <property type="component" value="Chromosome"/>
</dbReference>
<evidence type="ECO:0000313" key="2">
    <source>
        <dbReference type="Proteomes" id="UP001058098"/>
    </source>
</evidence>
<dbReference type="EMBL" id="CP062229">
    <property type="protein sequence ID" value="UVC17408.1"/>
    <property type="molecule type" value="Genomic_DNA"/>
</dbReference>
<dbReference type="RefSeq" id="WP_258122279.1">
    <property type="nucleotide sequence ID" value="NZ_CP062229.1"/>
</dbReference>
<keyword evidence="2" id="KW-1185">Reference proteome</keyword>
<reference evidence="1" key="1">
    <citation type="submission" date="2020-09" db="EMBL/GenBank/DDBJ databases">
        <title>Rhizobia associated with sainfoin plants.</title>
        <authorList>
            <person name="Asharfi S."/>
            <person name="Kuzmanovic N."/>
            <person name="Bunk B."/>
            <person name="Sproeer C."/>
            <person name="Becker M."/>
            <person name="Thuenen T."/>
        </authorList>
    </citation>
    <scope>NUCLEOTIDE SEQUENCE</scope>
    <source>
        <strain evidence="1">OM4</strain>
    </source>
</reference>
<gene>
    <name evidence="1" type="ORF">IHQ72_09910</name>
</gene>
<proteinExistence type="predicted"/>